<accession>A0A9K3H4S6</accession>
<dbReference type="InterPro" id="IPR011009">
    <property type="entry name" value="Kinase-like_dom_sf"/>
</dbReference>
<dbReference type="GO" id="GO:0005524">
    <property type="term" value="F:ATP binding"/>
    <property type="evidence" value="ECO:0007669"/>
    <property type="project" value="InterPro"/>
</dbReference>
<feature type="domain" description="Protein kinase" evidence="1">
    <location>
        <begin position="1"/>
        <end position="67"/>
    </location>
</feature>
<dbReference type="InterPro" id="IPR001245">
    <property type="entry name" value="Ser-Thr/Tyr_kinase_cat_dom"/>
</dbReference>
<reference evidence="2" key="2">
    <citation type="submission" date="2020-06" db="EMBL/GenBank/DDBJ databases">
        <title>Helianthus annuus Genome sequencing and assembly Release 2.</title>
        <authorList>
            <person name="Gouzy J."/>
            <person name="Langlade N."/>
            <person name="Munos S."/>
        </authorList>
    </citation>
    <scope>NUCLEOTIDE SEQUENCE</scope>
    <source>
        <tissue evidence="2">Leaves</tissue>
    </source>
</reference>
<name>A0A9K3H4S6_HELAN</name>
<sequence>MVKGSFGHIDPEYYRAQQLTKKSDVYSFGVVLFEVLCARPVIDAELGEEQVRFGRMVQDLSSEGNTT</sequence>
<keyword evidence="2" id="KW-0808">Transferase</keyword>
<dbReference type="PANTHER" id="PTHR27003">
    <property type="entry name" value="OS07G0166700 PROTEIN"/>
    <property type="match status" value="1"/>
</dbReference>
<dbReference type="Pfam" id="PF07714">
    <property type="entry name" value="PK_Tyr_Ser-Thr"/>
    <property type="match status" value="1"/>
</dbReference>
<proteinExistence type="predicted"/>
<evidence type="ECO:0000313" key="3">
    <source>
        <dbReference type="Proteomes" id="UP000215914"/>
    </source>
</evidence>
<dbReference type="PROSITE" id="PS50011">
    <property type="entry name" value="PROTEIN_KINASE_DOM"/>
    <property type="match status" value="1"/>
</dbReference>
<evidence type="ECO:0000259" key="1">
    <source>
        <dbReference type="PROSITE" id="PS50011"/>
    </source>
</evidence>
<dbReference type="InterPro" id="IPR000719">
    <property type="entry name" value="Prot_kinase_dom"/>
</dbReference>
<evidence type="ECO:0000313" key="2">
    <source>
        <dbReference type="EMBL" id="KAF5766138.1"/>
    </source>
</evidence>
<dbReference type="EMBL" id="MNCJ02000330">
    <property type="protein sequence ID" value="KAF5766138.1"/>
    <property type="molecule type" value="Genomic_DNA"/>
</dbReference>
<dbReference type="PANTHER" id="PTHR27003:SF88">
    <property type="entry name" value="RECEPTOR-LIKE PROTEIN KINASE THESEUS 1"/>
    <property type="match status" value="1"/>
</dbReference>
<dbReference type="GO" id="GO:0004714">
    <property type="term" value="F:transmembrane receptor protein tyrosine kinase activity"/>
    <property type="evidence" value="ECO:0007669"/>
    <property type="project" value="InterPro"/>
</dbReference>
<dbReference type="Proteomes" id="UP000215914">
    <property type="component" value="Unassembled WGS sequence"/>
</dbReference>
<reference evidence="2" key="1">
    <citation type="journal article" date="2017" name="Nature">
        <title>The sunflower genome provides insights into oil metabolism, flowering and Asterid evolution.</title>
        <authorList>
            <person name="Badouin H."/>
            <person name="Gouzy J."/>
            <person name="Grassa C.J."/>
            <person name="Murat F."/>
            <person name="Staton S.E."/>
            <person name="Cottret L."/>
            <person name="Lelandais-Briere C."/>
            <person name="Owens G.L."/>
            <person name="Carrere S."/>
            <person name="Mayjonade B."/>
            <person name="Legrand L."/>
            <person name="Gill N."/>
            <person name="Kane N.C."/>
            <person name="Bowers J.E."/>
            <person name="Hubner S."/>
            <person name="Bellec A."/>
            <person name="Berard A."/>
            <person name="Berges H."/>
            <person name="Blanchet N."/>
            <person name="Boniface M.C."/>
            <person name="Brunel D."/>
            <person name="Catrice O."/>
            <person name="Chaidir N."/>
            <person name="Claudel C."/>
            <person name="Donnadieu C."/>
            <person name="Faraut T."/>
            <person name="Fievet G."/>
            <person name="Helmstetter N."/>
            <person name="King M."/>
            <person name="Knapp S.J."/>
            <person name="Lai Z."/>
            <person name="Le Paslier M.C."/>
            <person name="Lippi Y."/>
            <person name="Lorenzon L."/>
            <person name="Mandel J.R."/>
            <person name="Marage G."/>
            <person name="Marchand G."/>
            <person name="Marquand E."/>
            <person name="Bret-Mestries E."/>
            <person name="Morien E."/>
            <person name="Nambeesan S."/>
            <person name="Nguyen T."/>
            <person name="Pegot-Espagnet P."/>
            <person name="Pouilly N."/>
            <person name="Raftis F."/>
            <person name="Sallet E."/>
            <person name="Schiex T."/>
            <person name="Thomas J."/>
            <person name="Vandecasteele C."/>
            <person name="Vares D."/>
            <person name="Vear F."/>
            <person name="Vautrin S."/>
            <person name="Crespi M."/>
            <person name="Mangin B."/>
            <person name="Burke J.M."/>
            <person name="Salse J."/>
            <person name="Munos S."/>
            <person name="Vincourt P."/>
            <person name="Rieseberg L.H."/>
            <person name="Langlade N.B."/>
        </authorList>
    </citation>
    <scope>NUCLEOTIDE SEQUENCE</scope>
    <source>
        <tissue evidence="2">Leaves</tissue>
    </source>
</reference>
<keyword evidence="3" id="KW-1185">Reference proteome</keyword>
<dbReference type="Gene3D" id="1.10.510.10">
    <property type="entry name" value="Transferase(Phosphotransferase) domain 1"/>
    <property type="match status" value="1"/>
</dbReference>
<protein>
    <recommendedName>
        <fullName evidence="1">Protein kinase domain-containing protein</fullName>
    </recommendedName>
</protein>
<gene>
    <name evidence="2" type="ORF">HanXRQr2_Chr15g0711801</name>
</gene>
<organism evidence="2 3">
    <name type="scientific">Helianthus annuus</name>
    <name type="common">Common sunflower</name>
    <dbReference type="NCBI Taxonomy" id="4232"/>
    <lineage>
        <taxon>Eukaryota</taxon>
        <taxon>Viridiplantae</taxon>
        <taxon>Streptophyta</taxon>
        <taxon>Embryophyta</taxon>
        <taxon>Tracheophyta</taxon>
        <taxon>Spermatophyta</taxon>
        <taxon>Magnoliopsida</taxon>
        <taxon>eudicotyledons</taxon>
        <taxon>Gunneridae</taxon>
        <taxon>Pentapetalae</taxon>
        <taxon>asterids</taxon>
        <taxon>campanulids</taxon>
        <taxon>Asterales</taxon>
        <taxon>Asteraceae</taxon>
        <taxon>Asteroideae</taxon>
        <taxon>Heliantheae alliance</taxon>
        <taxon>Heliantheae</taxon>
        <taxon>Helianthus</taxon>
    </lineage>
</organism>
<comment type="caution">
    <text evidence="2">The sequence shown here is derived from an EMBL/GenBank/DDBJ whole genome shotgun (WGS) entry which is preliminary data.</text>
</comment>
<dbReference type="Gramene" id="mRNA:HanXRQr2_Chr15g0711801">
    <property type="protein sequence ID" value="CDS:HanXRQr2_Chr15g0711801.1"/>
    <property type="gene ID" value="HanXRQr2_Chr15g0711801"/>
</dbReference>
<dbReference type="InterPro" id="IPR045272">
    <property type="entry name" value="ANXUR1/2-like"/>
</dbReference>
<dbReference type="SUPFAM" id="SSF56112">
    <property type="entry name" value="Protein kinase-like (PK-like)"/>
    <property type="match status" value="1"/>
</dbReference>
<dbReference type="AlphaFoldDB" id="A0A9K3H4S6"/>